<evidence type="ECO:0000256" key="1">
    <source>
        <dbReference type="ARBA" id="ARBA00004651"/>
    </source>
</evidence>
<dbReference type="AlphaFoldDB" id="A0AA87RJN6"/>
<dbReference type="GO" id="GO:0005886">
    <property type="term" value="C:plasma membrane"/>
    <property type="evidence" value="ECO:0007669"/>
    <property type="project" value="UniProtKB-SubCell"/>
</dbReference>
<dbReference type="PANTHER" id="PTHR30269:SF0">
    <property type="entry name" value="MEMBRANE TRANSPORTER PROTEIN YFCA-RELATED"/>
    <property type="match status" value="1"/>
</dbReference>
<evidence type="ECO:0000256" key="3">
    <source>
        <dbReference type="ARBA" id="ARBA00022448"/>
    </source>
</evidence>
<organism evidence="9 10">
    <name type="scientific">Agrococcus baldri</name>
    <dbReference type="NCBI Taxonomy" id="153730"/>
    <lineage>
        <taxon>Bacteria</taxon>
        <taxon>Bacillati</taxon>
        <taxon>Actinomycetota</taxon>
        <taxon>Actinomycetes</taxon>
        <taxon>Micrococcales</taxon>
        <taxon>Microbacteriaceae</taxon>
        <taxon>Agrococcus</taxon>
    </lineage>
</organism>
<keyword evidence="3" id="KW-0813">Transport</keyword>
<accession>A0AA87RJN6</accession>
<evidence type="ECO:0000313" key="9">
    <source>
        <dbReference type="EMBL" id="GEK79407.1"/>
    </source>
</evidence>
<evidence type="ECO:0000256" key="6">
    <source>
        <dbReference type="ARBA" id="ARBA00022989"/>
    </source>
</evidence>
<evidence type="ECO:0000256" key="8">
    <source>
        <dbReference type="RuleBase" id="RU363041"/>
    </source>
</evidence>
<keyword evidence="7 8" id="KW-0472">Membrane</keyword>
<proteinExistence type="inferred from homology"/>
<evidence type="ECO:0000313" key="10">
    <source>
        <dbReference type="Proteomes" id="UP000321749"/>
    </source>
</evidence>
<feature type="transmembrane region" description="Helical" evidence="8">
    <location>
        <begin position="99"/>
        <end position="122"/>
    </location>
</feature>
<evidence type="ECO:0000256" key="2">
    <source>
        <dbReference type="ARBA" id="ARBA00009142"/>
    </source>
</evidence>
<feature type="transmembrane region" description="Helical" evidence="8">
    <location>
        <begin position="31"/>
        <end position="53"/>
    </location>
</feature>
<evidence type="ECO:0000256" key="7">
    <source>
        <dbReference type="ARBA" id="ARBA00023136"/>
    </source>
</evidence>
<feature type="transmembrane region" description="Helical" evidence="8">
    <location>
        <begin position="143"/>
        <end position="171"/>
    </location>
</feature>
<dbReference type="RefSeq" id="WP_146792786.1">
    <property type="nucleotide sequence ID" value="NZ_BJUU01000003.1"/>
</dbReference>
<feature type="transmembrane region" description="Helical" evidence="8">
    <location>
        <begin position="232"/>
        <end position="251"/>
    </location>
</feature>
<name>A0AA87RJN6_9MICO</name>
<sequence length="252" mass="25627">MELTGYLLIAAASVGAGAINAAAGGGTLITFPAMLAAGMSPLAANITSAIGLLTGSLGGAVSFRKELARQRRRFLANAPWAAGGAVLGAILLLSTPGDAFTAIVPWLVLSAAALFAAQPLIARWLRRAAEHDTETTGGWPMHLAFVGIGIYGAYFGAGIGVVMLALLGLIIHDSIQHHSAMKNIMALVINGTGALILVFSPLVHWGVVAIMLAGALVGGLAGGWLARRVPGWLLRTVVVAIAVVVGVTMLLG</sequence>
<dbReference type="PANTHER" id="PTHR30269">
    <property type="entry name" value="TRANSMEMBRANE PROTEIN YFCA"/>
    <property type="match status" value="1"/>
</dbReference>
<comment type="similarity">
    <text evidence="2 8">Belongs to the 4-toluene sulfonate uptake permease (TSUP) (TC 2.A.102) family.</text>
</comment>
<gene>
    <name evidence="9" type="ORF">ABA31_07580</name>
</gene>
<reference evidence="9 10" key="1">
    <citation type="submission" date="2019-07" db="EMBL/GenBank/DDBJ databases">
        <title>Whole genome shotgun sequence of Agrococcus baldri NBRC 103055.</title>
        <authorList>
            <person name="Hosoyama A."/>
            <person name="Uohara A."/>
            <person name="Ohji S."/>
            <person name="Ichikawa N."/>
        </authorList>
    </citation>
    <scope>NUCLEOTIDE SEQUENCE [LARGE SCALE GENOMIC DNA]</scope>
    <source>
        <strain evidence="9 10">NBRC 103055</strain>
    </source>
</reference>
<feature type="transmembrane region" description="Helical" evidence="8">
    <location>
        <begin position="207"/>
        <end position="226"/>
    </location>
</feature>
<dbReference type="InterPro" id="IPR052017">
    <property type="entry name" value="TSUP"/>
</dbReference>
<keyword evidence="6 8" id="KW-1133">Transmembrane helix</keyword>
<comment type="subcellular location">
    <subcellularLocation>
        <location evidence="1 8">Cell membrane</location>
        <topology evidence="1 8">Multi-pass membrane protein</topology>
    </subcellularLocation>
</comment>
<evidence type="ECO:0000256" key="5">
    <source>
        <dbReference type="ARBA" id="ARBA00022692"/>
    </source>
</evidence>
<dbReference type="InterPro" id="IPR002781">
    <property type="entry name" value="TM_pro_TauE-like"/>
</dbReference>
<comment type="caution">
    <text evidence="9">The sequence shown here is derived from an EMBL/GenBank/DDBJ whole genome shotgun (WGS) entry which is preliminary data.</text>
</comment>
<keyword evidence="10" id="KW-1185">Reference proteome</keyword>
<evidence type="ECO:0000256" key="4">
    <source>
        <dbReference type="ARBA" id="ARBA00022475"/>
    </source>
</evidence>
<dbReference type="EMBL" id="BJUU01000003">
    <property type="protein sequence ID" value="GEK79407.1"/>
    <property type="molecule type" value="Genomic_DNA"/>
</dbReference>
<keyword evidence="5 8" id="KW-0812">Transmembrane</keyword>
<feature type="transmembrane region" description="Helical" evidence="8">
    <location>
        <begin position="74"/>
        <end position="93"/>
    </location>
</feature>
<dbReference type="Pfam" id="PF01925">
    <property type="entry name" value="TauE"/>
    <property type="match status" value="1"/>
</dbReference>
<dbReference type="Proteomes" id="UP000321749">
    <property type="component" value="Unassembled WGS sequence"/>
</dbReference>
<keyword evidence="4 8" id="KW-1003">Cell membrane</keyword>
<protein>
    <recommendedName>
        <fullName evidence="8">Probable membrane transporter protein</fullName>
    </recommendedName>
</protein>